<evidence type="ECO:0008006" key="4">
    <source>
        <dbReference type="Google" id="ProtNLM"/>
    </source>
</evidence>
<dbReference type="Proteomes" id="UP000199517">
    <property type="component" value="Unassembled WGS sequence"/>
</dbReference>
<keyword evidence="3" id="KW-1185">Reference proteome</keyword>
<dbReference type="RefSeq" id="WP_092953537.1">
    <property type="nucleotide sequence ID" value="NZ_FOMQ01000009.1"/>
</dbReference>
<keyword evidence="1" id="KW-0175">Coiled coil</keyword>
<evidence type="ECO:0000313" key="2">
    <source>
        <dbReference type="EMBL" id="SFD93450.1"/>
    </source>
</evidence>
<dbReference type="Gene3D" id="1.10.287.1700">
    <property type="match status" value="1"/>
</dbReference>
<reference evidence="3" key="1">
    <citation type="submission" date="2016-10" db="EMBL/GenBank/DDBJ databases">
        <authorList>
            <person name="Varghese N."/>
            <person name="Submissions S."/>
        </authorList>
    </citation>
    <scope>NUCLEOTIDE SEQUENCE [LARGE SCALE GENOMIC DNA]</scope>
    <source>
        <strain evidence="3">DSM 7481</strain>
    </source>
</reference>
<sequence length="171" mass="20023">MKRTNDTVFSQVDLRGFSYPLEPYLRKQEWQLERLEGRLAQVQKQLLSAQESRRSLYLQFEGQARQMLQWTQARIDPHMHQRGLAYLAGVRQRIETQDQEIQSLDARKASLHEEFVAQQRTIDGLQDHRSGALREYAQEVMRVQAAEADRDWIGRLPLRARQQPTPGEVAP</sequence>
<dbReference type="AlphaFoldDB" id="A0A1I1WK21"/>
<name>A0A1I1WK21_9BURK</name>
<evidence type="ECO:0000313" key="3">
    <source>
        <dbReference type="Proteomes" id="UP000199517"/>
    </source>
</evidence>
<accession>A0A1I1WK21</accession>
<dbReference type="STRING" id="32040.SAMN04489710_10980"/>
<dbReference type="EMBL" id="FOMQ01000009">
    <property type="protein sequence ID" value="SFD93450.1"/>
    <property type="molecule type" value="Genomic_DNA"/>
</dbReference>
<dbReference type="OrthoDB" id="8812737at2"/>
<feature type="coiled-coil region" evidence="1">
    <location>
        <begin position="87"/>
        <end position="114"/>
    </location>
</feature>
<evidence type="ECO:0000256" key="1">
    <source>
        <dbReference type="SAM" id="Coils"/>
    </source>
</evidence>
<organism evidence="2 3">
    <name type="scientific">Paracidovorax konjaci</name>
    <dbReference type="NCBI Taxonomy" id="32040"/>
    <lineage>
        <taxon>Bacteria</taxon>
        <taxon>Pseudomonadati</taxon>
        <taxon>Pseudomonadota</taxon>
        <taxon>Betaproteobacteria</taxon>
        <taxon>Burkholderiales</taxon>
        <taxon>Comamonadaceae</taxon>
        <taxon>Paracidovorax</taxon>
    </lineage>
</organism>
<proteinExistence type="predicted"/>
<protein>
    <recommendedName>
        <fullName evidence="4">Flagellar FliJ protein</fullName>
    </recommendedName>
</protein>
<gene>
    <name evidence="2" type="ORF">SAMN04489710_10980</name>
</gene>
<feature type="coiled-coil region" evidence="1">
    <location>
        <begin position="25"/>
        <end position="52"/>
    </location>
</feature>
<dbReference type="InterPro" id="IPR053716">
    <property type="entry name" value="Flag_assembly_chemotaxis_eff"/>
</dbReference>